<feature type="domain" description="IrrE N-terminal-like" evidence="1">
    <location>
        <begin position="68"/>
        <end position="171"/>
    </location>
</feature>
<evidence type="ECO:0000259" key="1">
    <source>
        <dbReference type="Pfam" id="PF06114"/>
    </source>
</evidence>
<name>A0ABT0WMA9_9BURK</name>
<dbReference type="PANTHER" id="PTHR43236">
    <property type="entry name" value="ANTITOXIN HIGA1"/>
    <property type="match status" value="1"/>
</dbReference>
<dbReference type="InterPro" id="IPR010359">
    <property type="entry name" value="IrrE_HExxH"/>
</dbReference>
<dbReference type="Gene3D" id="1.10.10.2910">
    <property type="match status" value="1"/>
</dbReference>
<evidence type="ECO:0000313" key="3">
    <source>
        <dbReference type="Proteomes" id="UP001202243"/>
    </source>
</evidence>
<dbReference type="PANTHER" id="PTHR43236:SF2">
    <property type="entry name" value="BLL0069 PROTEIN"/>
    <property type="match status" value="1"/>
</dbReference>
<protein>
    <submittedName>
        <fullName evidence="2">ImmA/IrrE family metallo-endopeptidase</fullName>
    </submittedName>
</protein>
<proteinExistence type="predicted"/>
<keyword evidence="3" id="KW-1185">Reference proteome</keyword>
<dbReference type="Proteomes" id="UP001202243">
    <property type="component" value="Unassembled WGS sequence"/>
</dbReference>
<sequence>MSDPTTPVAWGIQLAKLWLASRQGFPVNVEVLAIEVTKQRFCEPVGIVVPHGIDGIDGMLSKRKKHKDWCISYDENVTVPGRINFTVAHELGHYLLHRNLRDTFQCGQTEMMDYDSLESRRLEAQANTFASYLLMPRNDFDVQIRGQEISFELLGHCAERYQTSLTATALKWLEFTDEAAMLVVADHDEFICWSFCSQSARRLGAYKSPGETVPSSALDYLKENSLAARTSRRVKAGVWHATEEAVESAVVSDQFEQLIFLIRFPYASSPDHEEESDSDAYTVLSERAQGFGWKK</sequence>
<evidence type="ECO:0000313" key="2">
    <source>
        <dbReference type="EMBL" id="MCM2564393.1"/>
    </source>
</evidence>
<dbReference type="RefSeq" id="WP_251348383.1">
    <property type="nucleotide sequence ID" value="NZ_JAMQGR010000001.1"/>
</dbReference>
<comment type="caution">
    <text evidence="2">The sequence shown here is derived from an EMBL/GenBank/DDBJ whole genome shotgun (WGS) entry which is preliminary data.</text>
</comment>
<organism evidence="2 3">
    <name type="scientific">Janthinobacterium kumbetense</name>
    <dbReference type="NCBI Taxonomy" id="2950280"/>
    <lineage>
        <taxon>Bacteria</taxon>
        <taxon>Pseudomonadati</taxon>
        <taxon>Pseudomonadota</taxon>
        <taxon>Betaproteobacteria</taxon>
        <taxon>Burkholderiales</taxon>
        <taxon>Oxalobacteraceae</taxon>
        <taxon>Janthinobacterium</taxon>
    </lineage>
</organism>
<accession>A0ABT0WMA9</accession>
<dbReference type="Pfam" id="PF06114">
    <property type="entry name" value="Peptidase_M78"/>
    <property type="match status" value="1"/>
</dbReference>
<dbReference type="InterPro" id="IPR052345">
    <property type="entry name" value="Rad_response_metalloprotease"/>
</dbReference>
<dbReference type="EMBL" id="JAMQGR010000001">
    <property type="protein sequence ID" value="MCM2564393.1"/>
    <property type="molecule type" value="Genomic_DNA"/>
</dbReference>
<gene>
    <name evidence="2" type="ORF">NCG91_02200</name>
</gene>
<reference evidence="2 3" key="1">
    <citation type="submission" date="2022-06" db="EMBL/GenBank/DDBJ databases">
        <title>Janthinobacterium kumbetensis sp. nov., isolated from spring water in Turkey.</title>
        <authorList>
            <person name="Inan Bektas K."/>
            <person name="Belduz A.A."/>
            <person name="Canakci S."/>
            <person name="Nalcaoglu A."/>
            <person name="Ceylan E."/>
            <person name="Kati H."/>
        </authorList>
    </citation>
    <scope>NUCLEOTIDE SEQUENCE [LARGE SCALE GENOMIC DNA]</scope>
    <source>
        <strain evidence="2 3">GK</strain>
    </source>
</reference>